<name>A0A225UDM5_9STRA</name>
<evidence type="ECO:0000313" key="2">
    <source>
        <dbReference type="Proteomes" id="UP000198211"/>
    </source>
</evidence>
<accession>A0A225UDM5</accession>
<keyword evidence="2" id="KW-1185">Reference proteome</keyword>
<organism evidence="1 2">
    <name type="scientific">Phytophthora megakarya</name>
    <dbReference type="NCBI Taxonomy" id="4795"/>
    <lineage>
        <taxon>Eukaryota</taxon>
        <taxon>Sar</taxon>
        <taxon>Stramenopiles</taxon>
        <taxon>Oomycota</taxon>
        <taxon>Peronosporomycetes</taxon>
        <taxon>Peronosporales</taxon>
        <taxon>Peronosporaceae</taxon>
        <taxon>Phytophthora</taxon>
    </lineage>
</organism>
<evidence type="ECO:0008006" key="3">
    <source>
        <dbReference type="Google" id="ProtNLM"/>
    </source>
</evidence>
<dbReference type="Proteomes" id="UP000198211">
    <property type="component" value="Unassembled WGS sequence"/>
</dbReference>
<gene>
    <name evidence="1" type="ORF">PHMEG_00040452</name>
</gene>
<evidence type="ECO:0000313" key="1">
    <source>
        <dbReference type="EMBL" id="OWY91108.1"/>
    </source>
</evidence>
<dbReference type="EMBL" id="NBNE01021055">
    <property type="protein sequence ID" value="OWY91108.1"/>
    <property type="molecule type" value="Genomic_DNA"/>
</dbReference>
<protein>
    <recommendedName>
        <fullName evidence="3">Reverse transcriptase</fullName>
    </recommendedName>
</protein>
<reference evidence="2" key="1">
    <citation type="submission" date="2017-03" db="EMBL/GenBank/DDBJ databases">
        <title>Phytopthora megakarya and P. palmivora, two closely related causual agents of cacao black pod achieved similar genome size and gene model numbers by different mechanisms.</title>
        <authorList>
            <person name="Ali S."/>
            <person name="Shao J."/>
            <person name="Larry D.J."/>
            <person name="Kronmiller B."/>
            <person name="Shen D."/>
            <person name="Strem M.D."/>
            <person name="Melnick R.L."/>
            <person name="Guiltinan M.J."/>
            <person name="Tyler B.M."/>
            <person name="Meinhardt L.W."/>
            <person name="Bailey B.A."/>
        </authorList>
    </citation>
    <scope>NUCLEOTIDE SEQUENCE [LARGE SCALE GENOMIC DNA]</scope>
    <source>
        <strain evidence="2">zdho120</strain>
    </source>
</reference>
<proteinExistence type="predicted"/>
<dbReference type="AlphaFoldDB" id="A0A225UDM5"/>
<sequence>GPLRVPLADAAVLDGLIKGTPLSIAGTSALFWGQNPHDSRPNKNLRPWLYRVHLATYPHLDLLCAIAQHGLVPPWKDPVGRVGARPVPANNAGAVVGASVVVDKLLADYYKGRCIIASMDILTQDETFHSSSFALVPKKDIPLHLDGRIIHDLSAPQGRSLNDFMDTVASPDARWELVTCIARRVRELRRRYPGQAIYAMVADIAEAFKHVPVHARHASAFGGQLPRSGIVFGMAVFGWTSSPGFCAVFGKAVRHYQRTGASYILGNLEPFWTFQWVDDIALVEADIDDRLLKAEKRLRDGIKLVFDSDGRHEGKFTTWSQTFHAVGIDWDIPAQEVSIPQRKIDKLL</sequence>
<feature type="non-terminal residue" evidence="1">
    <location>
        <position position="1"/>
    </location>
</feature>
<comment type="caution">
    <text evidence="1">The sequence shown here is derived from an EMBL/GenBank/DDBJ whole genome shotgun (WGS) entry which is preliminary data.</text>
</comment>
<dbReference type="OrthoDB" id="125206at2759"/>